<dbReference type="PANTHER" id="PTHR11351">
    <property type="entry name" value="ACYL-COA DESATURASE"/>
    <property type="match status" value="1"/>
</dbReference>
<dbReference type="GO" id="GO:0005506">
    <property type="term" value="F:iron ion binding"/>
    <property type="evidence" value="ECO:0007669"/>
    <property type="project" value="TreeGrafter"/>
</dbReference>
<keyword evidence="17" id="KW-1185">Reference proteome</keyword>
<feature type="compositionally biased region" description="Polar residues" evidence="14">
    <location>
        <begin position="1"/>
        <end position="12"/>
    </location>
</feature>
<comment type="cofactor">
    <cofactor evidence="13">
        <name>Fe(2+)</name>
        <dbReference type="ChEBI" id="CHEBI:29033"/>
    </cofactor>
</comment>
<feature type="transmembrane region" description="Helical" evidence="15">
    <location>
        <begin position="101"/>
        <end position="124"/>
    </location>
</feature>
<evidence type="ECO:0000256" key="14">
    <source>
        <dbReference type="SAM" id="MobiDB-lite"/>
    </source>
</evidence>
<keyword evidence="12 13" id="KW-0275">Fatty acid biosynthesis</keyword>
<evidence type="ECO:0000313" key="16">
    <source>
        <dbReference type="EMBL" id="KAJ6221870.1"/>
    </source>
</evidence>
<dbReference type="Proteomes" id="UP001142055">
    <property type="component" value="Chromosome 1"/>
</dbReference>
<evidence type="ECO:0000256" key="1">
    <source>
        <dbReference type="ARBA" id="ARBA00004141"/>
    </source>
</evidence>
<evidence type="ECO:0000256" key="13">
    <source>
        <dbReference type="RuleBase" id="RU000581"/>
    </source>
</evidence>
<feature type="transmembrane region" description="Helical" evidence="15">
    <location>
        <begin position="130"/>
        <end position="148"/>
    </location>
</feature>
<dbReference type="GO" id="GO:0005789">
    <property type="term" value="C:endoplasmic reticulum membrane"/>
    <property type="evidence" value="ECO:0007669"/>
    <property type="project" value="TreeGrafter"/>
</dbReference>
<keyword evidence="9" id="KW-0408">Iron</keyword>
<evidence type="ECO:0000256" key="10">
    <source>
        <dbReference type="ARBA" id="ARBA00023098"/>
    </source>
</evidence>
<dbReference type="PANTHER" id="PTHR11351:SF31">
    <property type="entry name" value="DESATURASE 1, ISOFORM A-RELATED"/>
    <property type="match status" value="1"/>
</dbReference>
<feature type="region of interest" description="Disordered" evidence="14">
    <location>
        <begin position="1"/>
        <end position="23"/>
    </location>
</feature>
<dbReference type="OMA" id="HFITAIV"/>
<keyword evidence="8 13" id="KW-0560">Oxidoreductase</keyword>
<comment type="domain">
    <text evidence="13">The histidine box domains are involved in binding the catalytic metal ions.</text>
</comment>
<keyword evidence="11 15" id="KW-0472">Membrane</keyword>
<organism evidence="16 17">
    <name type="scientific">Blomia tropicalis</name>
    <name type="common">Mite</name>
    <dbReference type="NCBI Taxonomy" id="40697"/>
    <lineage>
        <taxon>Eukaryota</taxon>
        <taxon>Metazoa</taxon>
        <taxon>Ecdysozoa</taxon>
        <taxon>Arthropoda</taxon>
        <taxon>Chelicerata</taxon>
        <taxon>Arachnida</taxon>
        <taxon>Acari</taxon>
        <taxon>Acariformes</taxon>
        <taxon>Sarcoptiformes</taxon>
        <taxon>Astigmata</taxon>
        <taxon>Glycyphagoidea</taxon>
        <taxon>Echimyopodidae</taxon>
        <taxon>Blomia</taxon>
    </lineage>
</organism>
<proteinExistence type="inferred from homology"/>
<evidence type="ECO:0000256" key="15">
    <source>
        <dbReference type="SAM" id="Phobius"/>
    </source>
</evidence>
<keyword evidence="5" id="KW-0479">Metal-binding</keyword>
<protein>
    <recommendedName>
        <fullName evidence="18">Fatty acid desaturase domain-containing protein</fullName>
    </recommendedName>
</protein>
<dbReference type="InterPro" id="IPR015876">
    <property type="entry name" value="Acyl-CoA_DS"/>
</dbReference>
<evidence type="ECO:0000256" key="4">
    <source>
        <dbReference type="ARBA" id="ARBA00022692"/>
    </source>
</evidence>
<sequence length="420" mass="48852">MVTTIGTLSTNEHLGDNHSKIHPNQTEYKHKMKKTSNTINGNDTVRYRKEITYQLYETDTEQVVDVIDNDEQLKHSTSSDQENRNVIDSNVKNVKRKYEYVWLNIIVMASLHVAALYGLTLIPYAHRATIVWAYLLLLLGSIGVQAGAHRLWAHRTYKANFGARLFLSLCHVVALQNDVYEWSRDHRAHHKFADTDGDPHDSTKGFFFSHVGWLLVRKHSEVKRRGKTLDMSDLERDGIVMFQRRWYIPMVALFWGLIPMAIPVLCWNELPFNSIFICIFSRYVIALNLTWCVNSWAHMFGNRPYDKRLFAVEASIRHLLMGEGFHNYHHTFPWDYSASELGSMDVFNPATAVIDFFHWMGWAWDLKKVSPAMIEKRKKSTGDSVWYHKRNTSFYEWTTGTFTILSPLAFGLYLNYVLSG</sequence>
<evidence type="ECO:0000256" key="12">
    <source>
        <dbReference type="ARBA" id="ARBA00023160"/>
    </source>
</evidence>
<evidence type="ECO:0000256" key="3">
    <source>
        <dbReference type="ARBA" id="ARBA00022516"/>
    </source>
</evidence>
<evidence type="ECO:0000256" key="6">
    <source>
        <dbReference type="ARBA" id="ARBA00022832"/>
    </source>
</evidence>
<keyword evidence="4 13" id="KW-0812">Transmembrane</keyword>
<dbReference type="PRINTS" id="PR00075">
    <property type="entry name" value="FACDDSATRASE"/>
</dbReference>
<feature type="transmembrane region" description="Helical" evidence="15">
    <location>
        <begin position="271"/>
        <end position="293"/>
    </location>
</feature>
<evidence type="ECO:0000256" key="7">
    <source>
        <dbReference type="ARBA" id="ARBA00022989"/>
    </source>
</evidence>
<evidence type="ECO:0000256" key="5">
    <source>
        <dbReference type="ARBA" id="ARBA00022723"/>
    </source>
</evidence>
<feature type="transmembrane region" description="Helical" evidence="15">
    <location>
        <begin position="246"/>
        <end position="265"/>
    </location>
</feature>
<keyword evidence="10" id="KW-0443">Lipid metabolism</keyword>
<reference evidence="16" key="1">
    <citation type="submission" date="2022-12" db="EMBL/GenBank/DDBJ databases">
        <title>Genome assemblies of Blomia tropicalis.</title>
        <authorList>
            <person name="Cui Y."/>
        </authorList>
    </citation>
    <scope>NUCLEOTIDE SEQUENCE</scope>
    <source>
        <tissue evidence="16">Adult mites</tissue>
    </source>
</reference>
<evidence type="ECO:0000313" key="17">
    <source>
        <dbReference type="Proteomes" id="UP001142055"/>
    </source>
</evidence>
<evidence type="ECO:0008006" key="18">
    <source>
        <dbReference type="Google" id="ProtNLM"/>
    </source>
</evidence>
<dbReference type="AlphaFoldDB" id="A0A9Q0MDQ1"/>
<name>A0A9Q0MDQ1_BLOTA</name>
<gene>
    <name evidence="16" type="ORF">RDWZM_000415</name>
</gene>
<evidence type="ECO:0000256" key="2">
    <source>
        <dbReference type="ARBA" id="ARBA00009295"/>
    </source>
</evidence>
<dbReference type="EMBL" id="JAPWDV010000001">
    <property type="protein sequence ID" value="KAJ6221870.1"/>
    <property type="molecule type" value="Genomic_DNA"/>
</dbReference>
<keyword evidence="6" id="KW-0276">Fatty acid metabolism</keyword>
<dbReference type="PROSITE" id="PS00476">
    <property type="entry name" value="FATTY_ACID_DESATUR_1"/>
    <property type="match status" value="1"/>
</dbReference>
<dbReference type="GO" id="GO:0006636">
    <property type="term" value="P:unsaturated fatty acid biosynthetic process"/>
    <property type="evidence" value="ECO:0007669"/>
    <property type="project" value="TreeGrafter"/>
</dbReference>
<accession>A0A9Q0MDQ1</accession>
<keyword evidence="7 15" id="KW-1133">Transmembrane helix</keyword>
<evidence type="ECO:0000256" key="9">
    <source>
        <dbReference type="ARBA" id="ARBA00023004"/>
    </source>
</evidence>
<comment type="similarity">
    <text evidence="2 13">Belongs to the fatty acid desaturase type 1 family.</text>
</comment>
<evidence type="ECO:0000256" key="11">
    <source>
        <dbReference type="ARBA" id="ARBA00023136"/>
    </source>
</evidence>
<dbReference type="GO" id="GO:0004768">
    <property type="term" value="F:stearoyl-CoA 9-desaturase activity"/>
    <property type="evidence" value="ECO:0007669"/>
    <property type="project" value="TreeGrafter"/>
</dbReference>
<keyword evidence="3 13" id="KW-0444">Lipid biosynthesis</keyword>
<dbReference type="CDD" id="cd03505">
    <property type="entry name" value="Delta9-FADS-like"/>
    <property type="match status" value="1"/>
</dbReference>
<feature type="transmembrane region" description="Helical" evidence="15">
    <location>
        <begin position="394"/>
        <end position="414"/>
    </location>
</feature>
<dbReference type="InterPro" id="IPR001522">
    <property type="entry name" value="FADS-1_CS"/>
</dbReference>
<comment type="caution">
    <text evidence="16">The sequence shown here is derived from an EMBL/GenBank/DDBJ whole genome shotgun (WGS) entry which is preliminary data.</text>
</comment>
<evidence type="ECO:0000256" key="8">
    <source>
        <dbReference type="ARBA" id="ARBA00023002"/>
    </source>
</evidence>
<comment type="subcellular location">
    <subcellularLocation>
        <location evidence="1">Membrane</location>
        <topology evidence="1">Multi-pass membrane protein</topology>
    </subcellularLocation>
</comment>